<evidence type="ECO:0000313" key="15">
    <source>
        <dbReference type="Proteomes" id="UP000800200"/>
    </source>
</evidence>
<keyword evidence="15" id="KW-1185">Reference proteome</keyword>
<dbReference type="InterPro" id="IPR001128">
    <property type="entry name" value="Cyt_P450"/>
</dbReference>
<evidence type="ECO:0000256" key="2">
    <source>
        <dbReference type="ARBA" id="ARBA00004370"/>
    </source>
</evidence>
<keyword evidence="5 13" id="KW-0812">Transmembrane</keyword>
<feature type="transmembrane region" description="Helical" evidence="13">
    <location>
        <begin position="17"/>
        <end position="37"/>
    </location>
</feature>
<evidence type="ECO:0000256" key="10">
    <source>
        <dbReference type="ARBA" id="ARBA00023033"/>
    </source>
</evidence>
<dbReference type="GO" id="GO:0004497">
    <property type="term" value="F:monooxygenase activity"/>
    <property type="evidence" value="ECO:0007669"/>
    <property type="project" value="UniProtKB-KW"/>
</dbReference>
<evidence type="ECO:0000256" key="1">
    <source>
        <dbReference type="ARBA" id="ARBA00001971"/>
    </source>
</evidence>
<evidence type="ECO:0000256" key="11">
    <source>
        <dbReference type="ARBA" id="ARBA00023136"/>
    </source>
</evidence>
<keyword evidence="7 13" id="KW-1133">Transmembrane helix</keyword>
<dbReference type="CDD" id="cd11041">
    <property type="entry name" value="CYP503A1-like"/>
    <property type="match status" value="1"/>
</dbReference>
<dbReference type="InterPro" id="IPR002403">
    <property type="entry name" value="Cyt_P450_E_grp-IV"/>
</dbReference>
<keyword evidence="9 12" id="KW-0408">Iron</keyword>
<dbReference type="Gene3D" id="1.10.630.10">
    <property type="entry name" value="Cytochrome P450"/>
    <property type="match status" value="1"/>
</dbReference>
<dbReference type="OrthoDB" id="1844152at2759"/>
<evidence type="ECO:0000256" key="7">
    <source>
        <dbReference type="ARBA" id="ARBA00022989"/>
    </source>
</evidence>
<keyword evidence="10 14" id="KW-0503">Monooxygenase</keyword>
<comment type="similarity">
    <text evidence="3">Belongs to the cytochrome P450 family.</text>
</comment>
<protein>
    <submittedName>
        <fullName evidence="14">Putative cytochrome P450 monooxygenase</fullName>
    </submittedName>
</protein>
<feature type="binding site" description="axial binding residue" evidence="12">
    <location>
        <position position="462"/>
    </location>
    <ligand>
        <name>heme</name>
        <dbReference type="ChEBI" id="CHEBI:30413"/>
    </ligand>
    <ligandPart>
        <name>Fe</name>
        <dbReference type="ChEBI" id="CHEBI:18248"/>
    </ligandPart>
</feature>
<keyword evidence="6 12" id="KW-0479">Metal-binding</keyword>
<comment type="subcellular location">
    <subcellularLocation>
        <location evidence="2">Membrane</location>
    </subcellularLocation>
</comment>
<accession>A0A6A6DIC5</accession>
<evidence type="ECO:0000256" key="3">
    <source>
        <dbReference type="ARBA" id="ARBA00010617"/>
    </source>
</evidence>
<organism evidence="14 15">
    <name type="scientific">Zopfia rhizophila CBS 207.26</name>
    <dbReference type="NCBI Taxonomy" id="1314779"/>
    <lineage>
        <taxon>Eukaryota</taxon>
        <taxon>Fungi</taxon>
        <taxon>Dikarya</taxon>
        <taxon>Ascomycota</taxon>
        <taxon>Pezizomycotina</taxon>
        <taxon>Dothideomycetes</taxon>
        <taxon>Dothideomycetes incertae sedis</taxon>
        <taxon>Zopfiaceae</taxon>
        <taxon>Zopfia</taxon>
    </lineage>
</organism>
<dbReference type="GO" id="GO:0005506">
    <property type="term" value="F:iron ion binding"/>
    <property type="evidence" value="ECO:0007669"/>
    <property type="project" value="InterPro"/>
</dbReference>
<dbReference type="GO" id="GO:0016020">
    <property type="term" value="C:membrane"/>
    <property type="evidence" value="ECO:0007669"/>
    <property type="project" value="UniProtKB-SubCell"/>
</dbReference>
<dbReference type="SUPFAM" id="SSF48264">
    <property type="entry name" value="Cytochrome P450"/>
    <property type="match status" value="1"/>
</dbReference>
<dbReference type="PANTHER" id="PTHR46206:SF5">
    <property type="entry name" value="P450, PUTATIVE (EUROFUNG)-RELATED"/>
    <property type="match status" value="1"/>
</dbReference>
<dbReference type="PRINTS" id="PR00465">
    <property type="entry name" value="EP450IV"/>
</dbReference>
<evidence type="ECO:0000256" key="5">
    <source>
        <dbReference type="ARBA" id="ARBA00022692"/>
    </source>
</evidence>
<comment type="cofactor">
    <cofactor evidence="1 12">
        <name>heme</name>
        <dbReference type="ChEBI" id="CHEBI:30413"/>
    </cofactor>
</comment>
<dbReference type="GO" id="GO:0020037">
    <property type="term" value="F:heme binding"/>
    <property type="evidence" value="ECO:0007669"/>
    <property type="project" value="InterPro"/>
</dbReference>
<dbReference type="EMBL" id="ML994668">
    <property type="protein sequence ID" value="KAF2179247.1"/>
    <property type="molecule type" value="Genomic_DNA"/>
</dbReference>
<reference evidence="14" key="1">
    <citation type="journal article" date="2020" name="Stud. Mycol.">
        <title>101 Dothideomycetes genomes: a test case for predicting lifestyles and emergence of pathogens.</title>
        <authorList>
            <person name="Haridas S."/>
            <person name="Albert R."/>
            <person name="Binder M."/>
            <person name="Bloem J."/>
            <person name="Labutti K."/>
            <person name="Salamov A."/>
            <person name="Andreopoulos B."/>
            <person name="Baker S."/>
            <person name="Barry K."/>
            <person name="Bills G."/>
            <person name="Bluhm B."/>
            <person name="Cannon C."/>
            <person name="Castanera R."/>
            <person name="Culley D."/>
            <person name="Daum C."/>
            <person name="Ezra D."/>
            <person name="Gonzalez J."/>
            <person name="Henrissat B."/>
            <person name="Kuo A."/>
            <person name="Liang C."/>
            <person name="Lipzen A."/>
            <person name="Lutzoni F."/>
            <person name="Magnuson J."/>
            <person name="Mondo S."/>
            <person name="Nolan M."/>
            <person name="Ohm R."/>
            <person name="Pangilinan J."/>
            <person name="Park H.-J."/>
            <person name="Ramirez L."/>
            <person name="Alfaro M."/>
            <person name="Sun H."/>
            <person name="Tritt A."/>
            <person name="Yoshinaga Y."/>
            <person name="Zwiers L.-H."/>
            <person name="Turgeon B."/>
            <person name="Goodwin S."/>
            <person name="Spatafora J."/>
            <person name="Crous P."/>
            <person name="Grigoriev I."/>
        </authorList>
    </citation>
    <scope>NUCLEOTIDE SEQUENCE</scope>
    <source>
        <strain evidence="14">CBS 207.26</strain>
    </source>
</reference>
<name>A0A6A6DIC5_9PEZI</name>
<dbReference type="PANTHER" id="PTHR46206">
    <property type="entry name" value="CYTOCHROME P450"/>
    <property type="match status" value="1"/>
</dbReference>
<evidence type="ECO:0000256" key="4">
    <source>
        <dbReference type="ARBA" id="ARBA00022617"/>
    </source>
</evidence>
<dbReference type="Pfam" id="PF00067">
    <property type="entry name" value="p450"/>
    <property type="match status" value="1"/>
</dbReference>
<keyword evidence="11 13" id="KW-0472">Membrane</keyword>
<dbReference type="InterPro" id="IPR036396">
    <property type="entry name" value="Cyt_P450_sf"/>
</dbReference>
<keyword evidence="4 12" id="KW-0349">Heme</keyword>
<sequence length="516" mass="58443">MSISVPVLPWNIPPSSFTAPVSLILCLLASLGLLLGLHQPKSQFTRVGKPWLLSLLSGKHAMSFTMEHHVAEGYRKVIKPTNRPFVMKWWARDYNFLPPKYLVDFKRAGTHSLSFFENLSTAFSMYASVGDLYSSDLMVDVVKRGINVRLPKLVPLLSDECDYAFRREIGGPKEWKAFTAAQLSQKIMHRVTSRILIGTELCRDENYLRSSTTLNNSVFINGLVMTMLPLGPLRRLGCHFFSFLHRRNIRNAMKDILPVVTKRFEEFQNQDKDSLEALDAIQWSLEFSAGNKKEHNPEWIALSLLHNLWAGSAAPAGLVTQMIFQTLLEPQYLDPLRSEAVKAIGTYGWTDKALSSMPLIDSFIRELNRLYPTGAVTCARTVMDKTFQFHDGFQLPRGSRIAIPALAIHTDPDNFPDPMKFDGFRFAKMNTAEKSGEETEAKWGASTVSETNLAFGFGKHSCTGRFYAVRKAKLIFSKLIMQYDLKWEGVMSMPPRLSINGQFAANQLQKIFLKQR</sequence>
<gene>
    <name evidence="14" type="ORF">K469DRAFT_674425</name>
</gene>
<evidence type="ECO:0000256" key="9">
    <source>
        <dbReference type="ARBA" id="ARBA00023004"/>
    </source>
</evidence>
<keyword evidence="8" id="KW-0560">Oxidoreductase</keyword>
<proteinExistence type="inferred from homology"/>
<dbReference type="Proteomes" id="UP000800200">
    <property type="component" value="Unassembled WGS sequence"/>
</dbReference>
<evidence type="ECO:0000256" key="8">
    <source>
        <dbReference type="ARBA" id="ARBA00023002"/>
    </source>
</evidence>
<evidence type="ECO:0000313" key="14">
    <source>
        <dbReference type="EMBL" id="KAF2179247.1"/>
    </source>
</evidence>
<evidence type="ECO:0000256" key="13">
    <source>
        <dbReference type="SAM" id="Phobius"/>
    </source>
</evidence>
<evidence type="ECO:0000256" key="12">
    <source>
        <dbReference type="PIRSR" id="PIRSR602403-1"/>
    </source>
</evidence>
<dbReference type="AlphaFoldDB" id="A0A6A6DIC5"/>
<evidence type="ECO:0000256" key="6">
    <source>
        <dbReference type="ARBA" id="ARBA00022723"/>
    </source>
</evidence>
<dbReference type="GO" id="GO:0016705">
    <property type="term" value="F:oxidoreductase activity, acting on paired donors, with incorporation or reduction of molecular oxygen"/>
    <property type="evidence" value="ECO:0007669"/>
    <property type="project" value="InterPro"/>
</dbReference>